<dbReference type="InterPro" id="IPR000620">
    <property type="entry name" value="EamA_dom"/>
</dbReference>
<dbReference type="PANTHER" id="PTHR32322:SF2">
    <property type="entry name" value="EAMA DOMAIN-CONTAINING PROTEIN"/>
    <property type="match status" value="1"/>
</dbReference>
<feature type="transmembrane region" description="Helical" evidence="6">
    <location>
        <begin position="124"/>
        <end position="142"/>
    </location>
</feature>
<evidence type="ECO:0000256" key="1">
    <source>
        <dbReference type="ARBA" id="ARBA00004141"/>
    </source>
</evidence>
<dbReference type="HOGENOM" id="CLU_056500_0_1_4"/>
<evidence type="ECO:0000256" key="3">
    <source>
        <dbReference type="ARBA" id="ARBA00022692"/>
    </source>
</evidence>
<feature type="transmembrane region" description="Helical" evidence="6">
    <location>
        <begin position="38"/>
        <end position="59"/>
    </location>
</feature>
<dbReference type="PANTHER" id="PTHR32322">
    <property type="entry name" value="INNER MEMBRANE TRANSPORTER"/>
    <property type="match status" value="1"/>
</dbReference>
<feature type="transmembrane region" description="Helical" evidence="6">
    <location>
        <begin position="71"/>
        <end position="92"/>
    </location>
</feature>
<feature type="transmembrane region" description="Helical" evidence="6">
    <location>
        <begin position="12"/>
        <end position="32"/>
    </location>
</feature>
<evidence type="ECO:0000256" key="4">
    <source>
        <dbReference type="ARBA" id="ARBA00022989"/>
    </source>
</evidence>
<dbReference type="AlphaFoldDB" id="Q82SV3"/>
<organism evidence="8 9">
    <name type="scientific">Nitrosomonas europaea (strain ATCC 19718 / CIP 103999 / KCTC 2705 / NBRC 14298)</name>
    <dbReference type="NCBI Taxonomy" id="228410"/>
    <lineage>
        <taxon>Bacteria</taxon>
        <taxon>Pseudomonadati</taxon>
        <taxon>Pseudomonadota</taxon>
        <taxon>Betaproteobacteria</taxon>
        <taxon>Nitrosomonadales</taxon>
        <taxon>Nitrosomonadaceae</taxon>
        <taxon>Nitrosomonas</taxon>
    </lineage>
</organism>
<evidence type="ECO:0000256" key="2">
    <source>
        <dbReference type="ARBA" id="ARBA00007362"/>
    </source>
</evidence>
<dbReference type="GeneID" id="87105332"/>
<sequence length="306" mass="32171">MTNTRNENLGYVYGLIAVTAFALTLPAMRAALSALDPVFVALGRGAGAAVLAAVFLWFTRQRLPTREEAKGLIIVAAGAVIGFPLLAAWAMLYVDASHGGVVLGILPLATAVAAALFSNERPSMKFWLFALIGAGLVVGYSLSRAGGTLHPADLALFGSIVCAGVSYAEGARLSKSLGGPQVISWALVFSFPILIIPAIHYAPVSLNLPLESWLGFIYLTVISQYLGFFPWYHGLALGGIAKVGQTQLLQPFLTIIASVLLLGEHADLMTWLVATLVVAVVAVGKHAQVKHNDPESATIADTSPHS</sequence>
<proteinExistence type="inferred from homology"/>
<dbReference type="KEGG" id="neu:NE2196"/>
<accession>Q82SV3</accession>
<keyword evidence="3 6" id="KW-0812">Transmembrane</keyword>
<dbReference type="RefSeq" id="WP_011112694.1">
    <property type="nucleotide sequence ID" value="NC_004757.1"/>
</dbReference>
<feature type="domain" description="EamA" evidence="7">
    <location>
        <begin position="9"/>
        <end position="134"/>
    </location>
</feature>
<dbReference type="OrthoDB" id="9784288at2"/>
<dbReference type="GO" id="GO:0016020">
    <property type="term" value="C:membrane"/>
    <property type="evidence" value="ECO:0007669"/>
    <property type="project" value="UniProtKB-SubCell"/>
</dbReference>
<dbReference type="SUPFAM" id="SSF103481">
    <property type="entry name" value="Multidrug resistance efflux transporter EmrE"/>
    <property type="match status" value="2"/>
</dbReference>
<evidence type="ECO:0000256" key="5">
    <source>
        <dbReference type="ARBA" id="ARBA00023136"/>
    </source>
</evidence>
<name>Q82SV3_NITEU</name>
<dbReference type="InterPro" id="IPR050638">
    <property type="entry name" value="AA-Vitamin_Transporters"/>
</dbReference>
<feature type="transmembrane region" description="Helical" evidence="6">
    <location>
        <begin position="98"/>
        <end position="117"/>
    </location>
</feature>
<keyword evidence="4 6" id="KW-1133">Transmembrane helix</keyword>
<reference evidence="8 9" key="1">
    <citation type="journal article" date="2003" name="J. Bacteriol.">
        <title>Complete genome sequence of the ammonia-oxidizing bacterium and obligate chemolithoautotroph Nitrosomonas europaea.</title>
        <authorList>
            <person name="Chain P."/>
            <person name="Lamerdin J."/>
            <person name="Larimer F."/>
            <person name="Regala W."/>
            <person name="Land M."/>
            <person name="Hauser L."/>
            <person name="Hooper A."/>
            <person name="Klotz M."/>
            <person name="Norton J."/>
            <person name="Sayavedra-Soto L."/>
            <person name="Arciero D."/>
            <person name="Hommes N."/>
            <person name="Whittaker M."/>
            <person name="Arp D."/>
        </authorList>
    </citation>
    <scope>NUCLEOTIDE SEQUENCE [LARGE SCALE GENOMIC DNA]</scope>
    <source>
        <strain evidence="9">ATCC 19718 / CIP 103999 / KCTC 2705 / NBRC 14298</strain>
    </source>
</reference>
<dbReference type="Proteomes" id="UP000001416">
    <property type="component" value="Chromosome"/>
</dbReference>
<gene>
    <name evidence="8" type="ordered locus">NE2196</name>
</gene>
<evidence type="ECO:0000256" key="6">
    <source>
        <dbReference type="SAM" id="Phobius"/>
    </source>
</evidence>
<keyword evidence="5 6" id="KW-0472">Membrane</keyword>
<evidence type="ECO:0000259" key="7">
    <source>
        <dbReference type="Pfam" id="PF00892"/>
    </source>
</evidence>
<evidence type="ECO:0000313" key="8">
    <source>
        <dbReference type="EMBL" id="CAD86108.1"/>
    </source>
</evidence>
<feature type="domain" description="EamA" evidence="7">
    <location>
        <begin position="152"/>
        <end position="282"/>
    </location>
</feature>
<dbReference type="PhylomeDB" id="Q82SV3"/>
<feature type="transmembrane region" description="Helical" evidence="6">
    <location>
        <begin position="213"/>
        <end position="232"/>
    </location>
</feature>
<dbReference type="eggNOG" id="COG0697">
    <property type="taxonomic scope" value="Bacteria"/>
</dbReference>
<comment type="subcellular location">
    <subcellularLocation>
        <location evidence="1">Membrane</location>
        <topology evidence="1">Multi-pass membrane protein</topology>
    </subcellularLocation>
</comment>
<comment type="similarity">
    <text evidence="2">Belongs to the EamA transporter family.</text>
</comment>
<dbReference type="Pfam" id="PF00892">
    <property type="entry name" value="EamA"/>
    <property type="match status" value="2"/>
</dbReference>
<keyword evidence="9" id="KW-1185">Reference proteome</keyword>
<evidence type="ECO:0000313" key="9">
    <source>
        <dbReference type="Proteomes" id="UP000001416"/>
    </source>
</evidence>
<dbReference type="STRING" id="228410.NE2196"/>
<dbReference type="EMBL" id="AL954747">
    <property type="protein sequence ID" value="CAD86108.1"/>
    <property type="molecule type" value="Genomic_DNA"/>
</dbReference>
<feature type="transmembrane region" description="Helical" evidence="6">
    <location>
        <begin position="182"/>
        <end position="201"/>
    </location>
</feature>
<dbReference type="InterPro" id="IPR037185">
    <property type="entry name" value="EmrE-like"/>
</dbReference>
<feature type="transmembrane region" description="Helical" evidence="6">
    <location>
        <begin position="268"/>
        <end position="284"/>
    </location>
</feature>
<protein>
    <submittedName>
        <fullName evidence="8">Integral membrane protein, DUF6</fullName>
    </submittedName>
</protein>